<protein>
    <recommendedName>
        <fullName evidence="2">Galectin</fullName>
    </recommendedName>
</protein>
<reference evidence="4 5" key="2">
    <citation type="journal article" date="2019" name="G3 (Bethesda)">
        <title>Hybrid Assembly of the Genome of the Entomopathogenic Nematode Steinernema carpocapsae Identifies the X-Chromosome.</title>
        <authorList>
            <person name="Serra L."/>
            <person name="Macchietto M."/>
            <person name="Macias-Munoz A."/>
            <person name="McGill C.J."/>
            <person name="Rodriguez I.M."/>
            <person name="Rodriguez B."/>
            <person name="Murad R."/>
            <person name="Mortazavi A."/>
        </authorList>
    </citation>
    <scope>NUCLEOTIDE SEQUENCE [LARGE SCALE GENOMIC DNA]</scope>
    <source>
        <strain evidence="4 5">ALL</strain>
    </source>
</reference>
<dbReference type="SMART" id="SM00908">
    <property type="entry name" value="Gal-bind_lectin"/>
    <property type="match status" value="1"/>
</dbReference>
<evidence type="ECO:0000259" key="3">
    <source>
        <dbReference type="PROSITE" id="PS51304"/>
    </source>
</evidence>
<keyword evidence="5" id="KW-1185">Reference proteome</keyword>
<dbReference type="OrthoDB" id="5784299at2759"/>
<dbReference type="Proteomes" id="UP000298663">
    <property type="component" value="Unassembled WGS sequence"/>
</dbReference>
<dbReference type="EMBL" id="AZBU02000006">
    <property type="protein sequence ID" value="TKR73792.1"/>
    <property type="molecule type" value="Genomic_DNA"/>
</dbReference>
<evidence type="ECO:0000256" key="2">
    <source>
        <dbReference type="RuleBase" id="RU102079"/>
    </source>
</evidence>
<dbReference type="SMART" id="SM00276">
    <property type="entry name" value="GLECT"/>
    <property type="match status" value="1"/>
</dbReference>
<keyword evidence="1 2" id="KW-0430">Lectin</keyword>
<accession>A0A4U5MW14</accession>
<evidence type="ECO:0000256" key="1">
    <source>
        <dbReference type="ARBA" id="ARBA00022734"/>
    </source>
</evidence>
<dbReference type="PANTHER" id="PTHR11346:SF147">
    <property type="entry name" value="GALECTIN"/>
    <property type="match status" value="1"/>
</dbReference>
<proteinExistence type="predicted"/>
<sequence>MYPSVPSYPSAPKPPAYNPAYPVNYAHPQAHPAMNPSPNVSFSHPSRPVEEYFDIPTPFKAATNSFGTVKSVRVVAHVVKEKNQSMLSFTDSTKFDINFNANQDNRPETYFHFNPRFSESQIVCGSTKHGAWQPEERSRSFPFSFDKIFTLDFIPSPTEMEVKYNGRHLLSFKFRDTMQYINEIAISGNIKVHYVGVL</sequence>
<dbReference type="GO" id="GO:0030246">
    <property type="term" value="F:carbohydrate binding"/>
    <property type="evidence" value="ECO:0007669"/>
    <property type="project" value="UniProtKB-UniRule"/>
</dbReference>
<dbReference type="PROSITE" id="PS51304">
    <property type="entry name" value="GALECTIN"/>
    <property type="match status" value="1"/>
</dbReference>
<dbReference type="AlphaFoldDB" id="A0A4U5MW14"/>
<dbReference type="STRING" id="34508.A0A4U5MW14"/>
<name>A0A4U5MW14_STECR</name>
<dbReference type="SUPFAM" id="SSF49899">
    <property type="entry name" value="Concanavalin A-like lectins/glucanases"/>
    <property type="match status" value="1"/>
</dbReference>
<reference evidence="4 5" key="1">
    <citation type="journal article" date="2015" name="Genome Biol.">
        <title>Comparative genomics of Steinernema reveals deeply conserved gene regulatory networks.</title>
        <authorList>
            <person name="Dillman A.R."/>
            <person name="Macchietto M."/>
            <person name="Porter C.F."/>
            <person name="Rogers A."/>
            <person name="Williams B."/>
            <person name="Antoshechkin I."/>
            <person name="Lee M.M."/>
            <person name="Goodwin Z."/>
            <person name="Lu X."/>
            <person name="Lewis E.E."/>
            <person name="Goodrich-Blair H."/>
            <person name="Stock S.P."/>
            <person name="Adams B.J."/>
            <person name="Sternberg P.W."/>
            <person name="Mortazavi A."/>
        </authorList>
    </citation>
    <scope>NUCLEOTIDE SEQUENCE [LARGE SCALE GENOMIC DNA]</scope>
    <source>
        <strain evidence="4 5">ALL</strain>
    </source>
</reference>
<dbReference type="Pfam" id="PF00337">
    <property type="entry name" value="Gal-bind_lectin"/>
    <property type="match status" value="1"/>
</dbReference>
<comment type="caution">
    <text evidence="4">The sequence shown here is derived from an EMBL/GenBank/DDBJ whole genome shotgun (WGS) entry which is preliminary data.</text>
</comment>
<dbReference type="InterPro" id="IPR013320">
    <property type="entry name" value="ConA-like_dom_sf"/>
</dbReference>
<gene>
    <name evidence="4" type="ORF">L596_021062</name>
</gene>
<organism evidence="4 5">
    <name type="scientific">Steinernema carpocapsae</name>
    <name type="common">Entomopathogenic nematode</name>
    <dbReference type="NCBI Taxonomy" id="34508"/>
    <lineage>
        <taxon>Eukaryota</taxon>
        <taxon>Metazoa</taxon>
        <taxon>Ecdysozoa</taxon>
        <taxon>Nematoda</taxon>
        <taxon>Chromadorea</taxon>
        <taxon>Rhabditida</taxon>
        <taxon>Tylenchina</taxon>
        <taxon>Panagrolaimomorpha</taxon>
        <taxon>Strongyloidoidea</taxon>
        <taxon>Steinernematidae</taxon>
        <taxon>Steinernema</taxon>
    </lineage>
</organism>
<feature type="domain" description="Galectin" evidence="3">
    <location>
        <begin position="58"/>
        <end position="198"/>
    </location>
</feature>
<dbReference type="CDD" id="cd00070">
    <property type="entry name" value="GLECT"/>
    <property type="match status" value="1"/>
</dbReference>
<dbReference type="InterPro" id="IPR044156">
    <property type="entry name" value="Galectin-like"/>
</dbReference>
<dbReference type="PANTHER" id="PTHR11346">
    <property type="entry name" value="GALECTIN"/>
    <property type="match status" value="1"/>
</dbReference>
<evidence type="ECO:0000313" key="4">
    <source>
        <dbReference type="EMBL" id="TKR73792.1"/>
    </source>
</evidence>
<dbReference type="Gene3D" id="2.60.120.200">
    <property type="match status" value="1"/>
</dbReference>
<dbReference type="InterPro" id="IPR001079">
    <property type="entry name" value="Galectin_CRD"/>
</dbReference>
<evidence type="ECO:0000313" key="5">
    <source>
        <dbReference type="Proteomes" id="UP000298663"/>
    </source>
</evidence>